<dbReference type="InterPro" id="IPR000801">
    <property type="entry name" value="Esterase-like"/>
</dbReference>
<comment type="caution">
    <text evidence="2">The sequence shown here is derived from an EMBL/GenBank/DDBJ whole genome shotgun (WGS) entry which is preliminary data.</text>
</comment>
<organism evidence="2 3">
    <name type="scientific">Noviluteimonas lactosilytica</name>
    <dbReference type="NCBI Taxonomy" id="2888523"/>
    <lineage>
        <taxon>Bacteria</taxon>
        <taxon>Pseudomonadati</taxon>
        <taxon>Pseudomonadota</taxon>
        <taxon>Gammaproteobacteria</taxon>
        <taxon>Lysobacterales</taxon>
        <taxon>Lysobacteraceae</taxon>
        <taxon>Noviluteimonas</taxon>
    </lineage>
</organism>
<name>A0ABS8JJX8_9GAMM</name>
<accession>A0ABS8JJX8</accession>
<feature type="signal peptide" evidence="1">
    <location>
        <begin position="1"/>
        <end position="21"/>
    </location>
</feature>
<keyword evidence="3" id="KW-1185">Reference proteome</keyword>
<dbReference type="RefSeq" id="WP_230527454.1">
    <property type="nucleotide sequence ID" value="NZ_JAJGAK010000002.1"/>
</dbReference>
<dbReference type="InterPro" id="IPR029058">
    <property type="entry name" value="AB_hydrolase_fold"/>
</dbReference>
<sequence>MTRAFASALLLSCALPGIAAAEVRHESLRIESPRLGEVRRINVYLPPDYDRCAADRYDVLYMPDGGTAEDFPHVASAVDDLIRASRIRPMIVVGLENTNRRRDMTWPTDDPADLEVTKTPGGSGKLRDFFRHELQPIVDARYRTNGERAIIGESFAGLFIVESMLRAPGLFNTYIALDPSLWWNKGRMTQEAAAIIAAWPADGKARLFLASAGVDGNVSEVGQFADVLRTTPVSSLQWRYEPRPDLKHSNIYLGMERSVLEALFPIGEPAARTCR</sequence>
<dbReference type="GO" id="GO:0016787">
    <property type="term" value="F:hydrolase activity"/>
    <property type="evidence" value="ECO:0007669"/>
    <property type="project" value="UniProtKB-KW"/>
</dbReference>
<dbReference type="SUPFAM" id="SSF53474">
    <property type="entry name" value="alpha/beta-Hydrolases"/>
    <property type="match status" value="1"/>
</dbReference>
<dbReference type="PANTHER" id="PTHR48098:SF6">
    <property type="entry name" value="FERRI-BACILLIBACTIN ESTERASE BESA"/>
    <property type="match status" value="1"/>
</dbReference>
<proteinExistence type="predicted"/>
<dbReference type="Proteomes" id="UP001165293">
    <property type="component" value="Unassembled WGS sequence"/>
</dbReference>
<dbReference type="EMBL" id="JAJGAK010000002">
    <property type="protein sequence ID" value="MCC8363748.1"/>
    <property type="molecule type" value="Genomic_DNA"/>
</dbReference>
<reference evidence="2" key="1">
    <citation type="submission" date="2021-10" db="EMBL/GenBank/DDBJ databases">
        <authorList>
            <person name="Lyu M."/>
            <person name="Wang X."/>
            <person name="Meng X."/>
            <person name="Xu K."/>
        </authorList>
    </citation>
    <scope>NUCLEOTIDE SEQUENCE</scope>
    <source>
        <strain evidence="2">A6</strain>
    </source>
</reference>
<evidence type="ECO:0000256" key="1">
    <source>
        <dbReference type="SAM" id="SignalP"/>
    </source>
</evidence>
<dbReference type="PANTHER" id="PTHR48098">
    <property type="entry name" value="ENTEROCHELIN ESTERASE-RELATED"/>
    <property type="match status" value="1"/>
</dbReference>
<protein>
    <submittedName>
        <fullName evidence="2">Alpha/beta hydrolase</fullName>
    </submittedName>
</protein>
<dbReference type="Gene3D" id="3.40.50.1820">
    <property type="entry name" value="alpha/beta hydrolase"/>
    <property type="match status" value="1"/>
</dbReference>
<dbReference type="Pfam" id="PF00756">
    <property type="entry name" value="Esterase"/>
    <property type="match status" value="1"/>
</dbReference>
<evidence type="ECO:0000313" key="2">
    <source>
        <dbReference type="EMBL" id="MCC8363748.1"/>
    </source>
</evidence>
<evidence type="ECO:0000313" key="3">
    <source>
        <dbReference type="Proteomes" id="UP001165293"/>
    </source>
</evidence>
<keyword evidence="2" id="KW-0378">Hydrolase</keyword>
<feature type="chain" id="PRO_5047017079" evidence="1">
    <location>
        <begin position="22"/>
        <end position="275"/>
    </location>
</feature>
<keyword evidence="1" id="KW-0732">Signal</keyword>
<dbReference type="InterPro" id="IPR050583">
    <property type="entry name" value="Mycobacterial_A85_antigen"/>
</dbReference>
<gene>
    <name evidence="2" type="ORF">LK996_11765</name>
</gene>